<dbReference type="EMBL" id="JAUEQX010000011">
    <property type="protein sequence ID" value="MDW3777944.1"/>
    <property type="molecule type" value="Genomic_DNA"/>
</dbReference>
<dbReference type="RefSeq" id="WP_061282755.1">
    <property type="nucleotide sequence ID" value="NZ_CALMQG010000078.1"/>
</dbReference>
<protein>
    <submittedName>
        <fullName evidence="3">Uncharacterized protein</fullName>
    </submittedName>
</protein>
<dbReference type="EMBL" id="CAADJD010000016">
    <property type="protein sequence ID" value="VFS62560.1"/>
    <property type="molecule type" value="Genomic_DNA"/>
</dbReference>
<evidence type="ECO:0000256" key="1">
    <source>
        <dbReference type="SAM" id="SignalP"/>
    </source>
</evidence>
<feature type="chain" id="PRO_5042717817" evidence="1">
    <location>
        <begin position="21"/>
        <end position="81"/>
    </location>
</feature>
<dbReference type="AlphaFoldDB" id="A0A485APG2"/>
<reference evidence="2" key="2">
    <citation type="journal article" date="2023" name="J Glob Antimicrob Resist">
        <title>Emergence of NDM-1 and KPC-3 carbapenemases in Kluyvera cryocrescens: Investigating genetic heterogeneity and acquisition routes of blaNDM-1 in Enterobacterales species in Portugal.</title>
        <authorList>
            <person name="Loiodice M."/>
            <person name="Ribeiro M."/>
            <person name="Peixe L."/>
            <person name="Novais A."/>
        </authorList>
    </citation>
    <scope>NUCLEOTIDE SEQUENCE</scope>
    <source>
        <strain evidence="2">K629</strain>
    </source>
</reference>
<feature type="signal peptide" evidence="1">
    <location>
        <begin position="1"/>
        <end position="20"/>
    </location>
</feature>
<evidence type="ECO:0000313" key="3">
    <source>
        <dbReference type="EMBL" id="VFS62560.1"/>
    </source>
</evidence>
<dbReference type="Proteomes" id="UP000401081">
    <property type="component" value="Unassembled WGS sequence"/>
</dbReference>
<sequence>MKALPVLTVALILSSTSALAFQEKPSPEAVAASATVKTTALSRFSADENDGSITQVYSPGTFSNNTYTANGYPVPVPHHHH</sequence>
<organism evidence="3 4">
    <name type="scientific">Kluyvera cryocrescens</name>
    <name type="common">Kluyvera citrophila</name>
    <dbReference type="NCBI Taxonomy" id="580"/>
    <lineage>
        <taxon>Bacteria</taxon>
        <taxon>Pseudomonadati</taxon>
        <taxon>Pseudomonadota</taxon>
        <taxon>Gammaproteobacteria</taxon>
        <taxon>Enterobacterales</taxon>
        <taxon>Enterobacteriaceae</taxon>
        <taxon>Kluyvera</taxon>
    </lineage>
</organism>
<dbReference type="Proteomes" id="UP001276300">
    <property type="component" value="Unassembled WGS sequence"/>
</dbReference>
<reference evidence="3 4" key="1">
    <citation type="submission" date="2019-03" db="EMBL/GenBank/DDBJ databases">
        <authorList>
            <consortium name="Pathogen Informatics"/>
        </authorList>
    </citation>
    <scope>NUCLEOTIDE SEQUENCE [LARGE SCALE GENOMIC DNA]</scope>
    <source>
        <strain evidence="3 4">NCTC12993</strain>
    </source>
</reference>
<keyword evidence="1" id="KW-0732">Signal</keyword>
<name>A0A485APG2_KLUCR</name>
<accession>A0A485APG2</accession>
<evidence type="ECO:0000313" key="4">
    <source>
        <dbReference type="Proteomes" id="UP000401081"/>
    </source>
</evidence>
<proteinExistence type="predicted"/>
<keyword evidence="4" id="KW-1185">Reference proteome</keyword>
<evidence type="ECO:0000313" key="2">
    <source>
        <dbReference type="EMBL" id="MDW3777944.1"/>
    </source>
</evidence>
<dbReference type="GeneID" id="99777701"/>
<gene>
    <name evidence="3" type="ORF">NCTC12993_02142</name>
    <name evidence="2" type="ORF">QWU01_14145</name>
</gene>